<dbReference type="Pfam" id="PF00583">
    <property type="entry name" value="Acetyltransf_1"/>
    <property type="match status" value="1"/>
</dbReference>
<evidence type="ECO:0000259" key="2">
    <source>
        <dbReference type="PROSITE" id="PS51186"/>
    </source>
</evidence>
<keyword evidence="1" id="KW-0732">Signal</keyword>
<dbReference type="PROSITE" id="PS51186">
    <property type="entry name" value="GNAT"/>
    <property type="match status" value="1"/>
</dbReference>
<reference evidence="3" key="1">
    <citation type="submission" date="2021-01" db="EMBL/GenBank/DDBJ databases">
        <authorList>
            <person name="Corre E."/>
            <person name="Pelletier E."/>
            <person name="Niang G."/>
            <person name="Scheremetjew M."/>
            <person name="Finn R."/>
            <person name="Kale V."/>
            <person name="Holt S."/>
            <person name="Cochrane G."/>
            <person name="Meng A."/>
            <person name="Brown T."/>
            <person name="Cohen L."/>
        </authorList>
    </citation>
    <scope>NUCLEOTIDE SEQUENCE</scope>
    <source>
        <strain evidence="3">308</strain>
    </source>
</reference>
<organism evidence="3">
    <name type="scientific">Corethron hystrix</name>
    <dbReference type="NCBI Taxonomy" id="216773"/>
    <lineage>
        <taxon>Eukaryota</taxon>
        <taxon>Sar</taxon>
        <taxon>Stramenopiles</taxon>
        <taxon>Ochrophyta</taxon>
        <taxon>Bacillariophyta</taxon>
        <taxon>Coscinodiscophyceae</taxon>
        <taxon>Corethrophycidae</taxon>
        <taxon>Corethrales</taxon>
        <taxon>Corethraceae</taxon>
        <taxon>Corethron</taxon>
    </lineage>
</organism>
<dbReference type="GO" id="GO:0008080">
    <property type="term" value="F:N-acetyltransferase activity"/>
    <property type="evidence" value="ECO:0007669"/>
    <property type="project" value="TreeGrafter"/>
</dbReference>
<feature type="chain" id="PRO_5031363256" description="N-acetyltransferase domain-containing protein" evidence="1">
    <location>
        <begin position="24"/>
        <end position="290"/>
    </location>
</feature>
<dbReference type="InterPro" id="IPR000182">
    <property type="entry name" value="GNAT_dom"/>
</dbReference>
<proteinExistence type="predicted"/>
<dbReference type="Gene3D" id="3.40.630.30">
    <property type="match status" value="1"/>
</dbReference>
<feature type="signal peptide" evidence="1">
    <location>
        <begin position="1"/>
        <end position="23"/>
    </location>
</feature>
<sequence length="290" mass="32726">MHQNNLLLFFLSFSVIWIDKARSFYQSGSPETRLHITNKNKCVPQKLIDQQPRTIDSIQLSAINFGSLSFGTKRPLKVTFQPLDGNSEVEVREIAKFFTDAFWAGKVGGAKTLTSAQAISLERQQSREFRSRYGTRVGGWGGEDRALVVARDDDLDVPMGCAGIQIDSIRDIRLQRKGQRTADMIIAPLMSNVAVGPSYRRMGIAEDLVKKTEELALNWGYKECYLLVEKRNVPAVKLYRKLGYRPLWEDKEASTLVPQSNGSVANELTTLVCMMKKVRGLGSFFNFFPF</sequence>
<gene>
    <name evidence="3" type="ORF">CHYS00102_LOCUS197</name>
</gene>
<feature type="domain" description="N-acetyltransferase" evidence="2">
    <location>
        <begin position="78"/>
        <end position="263"/>
    </location>
</feature>
<dbReference type="GO" id="GO:0009507">
    <property type="term" value="C:chloroplast"/>
    <property type="evidence" value="ECO:0007669"/>
    <property type="project" value="TreeGrafter"/>
</dbReference>
<dbReference type="InterPro" id="IPR016181">
    <property type="entry name" value="Acyl_CoA_acyltransferase"/>
</dbReference>
<evidence type="ECO:0000313" key="3">
    <source>
        <dbReference type="EMBL" id="CAD8873039.1"/>
    </source>
</evidence>
<dbReference type="SUPFAM" id="SSF55729">
    <property type="entry name" value="Acyl-CoA N-acyltransferases (Nat)"/>
    <property type="match status" value="1"/>
</dbReference>
<accession>A0A7S1B368</accession>
<evidence type="ECO:0000256" key="1">
    <source>
        <dbReference type="SAM" id="SignalP"/>
    </source>
</evidence>
<protein>
    <recommendedName>
        <fullName evidence="2">N-acetyltransferase domain-containing protein</fullName>
    </recommendedName>
</protein>
<dbReference type="EMBL" id="HBFR01000307">
    <property type="protein sequence ID" value="CAD8873039.1"/>
    <property type="molecule type" value="Transcribed_RNA"/>
</dbReference>
<name>A0A7S1B368_9STRA</name>
<dbReference type="PANTHER" id="PTHR47443:SF3">
    <property type="entry name" value="GCN5-RELATED N-ACETYLTRANSFERASE 4, CHLOROPLASTIC"/>
    <property type="match status" value="1"/>
</dbReference>
<dbReference type="CDD" id="cd04301">
    <property type="entry name" value="NAT_SF"/>
    <property type="match status" value="1"/>
</dbReference>
<dbReference type="AlphaFoldDB" id="A0A7S1B368"/>
<dbReference type="PANTHER" id="PTHR47443">
    <property type="entry name" value="ACYL-COA N-ACYLTRANSFERASES (NAT) SUPERFAMILY PROTEIN"/>
    <property type="match status" value="1"/>
</dbReference>